<organism evidence="9 10">
    <name type="scientific">Dacryopinax primogenitus (strain DJM 731)</name>
    <name type="common">Brown rot fungus</name>
    <dbReference type="NCBI Taxonomy" id="1858805"/>
    <lineage>
        <taxon>Eukaryota</taxon>
        <taxon>Fungi</taxon>
        <taxon>Dikarya</taxon>
        <taxon>Basidiomycota</taxon>
        <taxon>Agaricomycotina</taxon>
        <taxon>Dacrymycetes</taxon>
        <taxon>Dacrymycetales</taxon>
        <taxon>Dacrymycetaceae</taxon>
        <taxon>Dacryopinax</taxon>
    </lineage>
</organism>
<comment type="subcellular location">
    <subcellularLocation>
        <location evidence="1">Nucleus</location>
    </subcellularLocation>
</comment>
<dbReference type="GO" id="GO:0005634">
    <property type="term" value="C:nucleus"/>
    <property type="evidence" value="ECO:0007669"/>
    <property type="project" value="UniProtKB-SubCell"/>
</dbReference>
<dbReference type="CDD" id="cd12148">
    <property type="entry name" value="fungal_TF_MHR"/>
    <property type="match status" value="1"/>
</dbReference>
<feature type="compositionally biased region" description="Low complexity" evidence="7">
    <location>
        <begin position="147"/>
        <end position="175"/>
    </location>
</feature>
<feature type="compositionally biased region" description="Polar residues" evidence="7">
    <location>
        <begin position="230"/>
        <end position="250"/>
    </location>
</feature>
<keyword evidence="6" id="KW-0539">Nucleus</keyword>
<evidence type="ECO:0000313" key="10">
    <source>
        <dbReference type="Proteomes" id="UP000030653"/>
    </source>
</evidence>
<dbReference type="InterPro" id="IPR007219">
    <property type="entry name" value="XnlR_reg_dom"/>
</dbReference>
<dbReference type="OMA" id="SARTWFC"/>
<feature type="region of interest" description="Disordered" evidence="7">
    <location>
        <begin position="859"/>
        <end position="886"/>
    </location>
</feature>
<feature type="compositionally biased region" description="Polar residues" evidence="7">
    <location>
        <begin position="339"/>
        <end position="360"/>
    </location>
</feature>
<keyword evidence="2" id="KW-0479">Metal-binding</keyword>
<dbReference type="Proteomes" id="UP000030653">
    <property type="component" value="Unassembled WGS sequence"/>
</dbReference>
<evidence type="ECO:0000256" key="6">
    <source>
        <dbReference type="ARBA" id="ARBA00023242"/>
    </source>
</evidence>
<dbReference type="CDD" id="cd00067">
    <property type="entry name" value="GAL4"/>
    <property type="match status" value="1"/>
</dbReference>
<keyword evidence="3" id="KW-0805">Transcription regulation</keyword>
<evidence type="ECO:0000313" key="9">
    <source>
        <dbReference type="EMBL" id="EJU00144.1"/>
    </source>
</evidence>
<evidence type="ECO:0000256" key="1">
    <source>
        <dbReference type="ARBA" id="ARBA00004123"/>
    </source>
</evidence>
<feature type="compositionally biased region" description="Polar residues" evidence="7">
    <location>
        <begin position="873"/>
        <end position="883"/>
    </location>
</feature>
<feature type="region of interest" description="Disordered" evidence="7">
    <location>
        <begin position="20"/>
        <end position="53"/>
    </location>
</feature>
<dbReference type="Pfam" id="PF00172">
    <property type="entry name" value="Zn_clus"/>
    <property type="match status" value="1"/>
</dbReference>
<proteinExistence type="predicted"/>
<dbReference type="STRING" id="1858805.M5FV58"/>
<gene>
    <name evidence="9" type="ORF">DACRYDRAFT_117704</name>
</gene>
<dbReference type="Pfam" id="PF04082">
    <property type="entry name" value="Fungal_trans"/>
    <property type="match status" value="1"/>
</dbReference>
<dbReference type="PANTHER" id="PTHR31845:SF17">
    <property type="entry name" value="ZN(II)2CYS6 TRANSCRIPTION FACTOR (EUROFUNG)"/>
    <property type="match status" value="1"/>
</dbReference>
<dbReference type="GO" id="GO:0000981">
    <property type="term" value="F:DNA-binding transcription factor activity, RNA polymerase II-specific"/>
    <property type="evidence" value="ECO:0007669"/>
    <property type="project" value="InterPro"/>
</dbReference>
<feature type="region of interest" description="Disordered" evidence="7">
    <location>
        <begin position="147"/>
        <end position="199"/>
    </location>
</feature>
<name>M5FV58_DACPD</name>
<dbReference type="GeneID" id="63685500"/>
<dbReference type="PANTHER" id="PTHR31845">
    <property type="entry name" value="FINGER DOMAIN PROTEIN, PUTATIVE-RELATED"/>
    <property type="match status" value="1"/>
</dbReference>
<feature type="region of interest" description="Disordered" evidence="7">
    <location>
        <begin position="372"/>
        <end position="422"/>
    </location>
</feature>
<dbReference type="SMART" id="SM00906">
    <property type="entry name" value="Fungal_trans"/>
    <property type="match status" value="1"/>
</dbReference>
<accession>M5FV58</accession>
<dbReference type="InterPro" id="IPR051089">
    <property type="entry name" value="prtT"/>
</dbReference>
<dbReference type="OrthoDB" id="3366877at2759"/>
<sequence length="971" mass="106485">MPVQDPAAAATMNEIAAHQYTFRADPSIPSPAEGVTKREEGANGDEKSPNKGKAVNRVGRACNGCRKQKMRCEGADNPPCKRCRHANIPCMFEKPMREQQGDAQSADRIQKLESQVGTIQSTLEELVSALKGPNAVAALTAAAAPVRHASPSSSSQHYQSVPPRLSSADGPAHGSPPGGPAGSVSSTSQASANSMTSPVQYMSERELQAAQTLAMGGQRYQARRQERSESVASSQSNFMPQADGSSQHSPSLPRLGPSRTGNAPEDRLPPLNIHTDSFSRHTGSNSSSSNPLSAAPRPLSEITSPKRPRPHTGPVNFSVDMDGMGPPAWNRPRSAGGAWSSNVTSAYSSDNEGELSTSGLTAPLEVLRSLAEHQEQERERRRAAGGRSRATSSVSGDWTAEMEGGERPSKRRRVGRRAARPHVHPDVVTKGIISEEEAKDYFKTYYEHCSKFLPVFEPELDTYEDLHRRSPFSVDAICMVASAIKDASNGQSETTKRLMEEVKMISSNTLWLPVARREVVQASIVVAGWSTNGWLLGGHAIRMALELGIHKAWPRLLKKIRSGSKLKDIRGSDEHDLVVCSRIWFTLFLFEHQIAFGTGRPFMIKTDESVQDAALIMEHPLSVEDDMRLVSSVELMIIRERVNKRMGVEGPVKPDTQEVARDAERQFYDWFERWDIQLAYKWPSKLFYRHSLLVQRYLSELFHNAVALRGIKSMSDVEQLAPDTWQQKLAIQSMKTAQSALDICCRSIAYRDDLKYAPDYTHVTATFAAAFLIRLARLFPKEADLSAILSDVSSLAQELANASATRYSKTLKKMIRIAQKRRVLPEQVTVNGDNALQDGAGAPIVDEGGEMALEVSTDPSLAGAPLNDWPNGAPNQPQQTSLSPPEDLSLIMGLPMIYPDPEFTEPALGGDHPVVNMYLPYPATLQLPPDQIGLFPPETSFSAFHPQGFGYAAATGNWNIDENGNEIPEIW</sequence>
<dbReference type="SMART" id="SM00066">
    <property type="entry name" value="GAL4"/>
    <property type="match status" value="1"/>
</dbReference>
<feature type="domain" description="Zn(2)-C6 fungal-type" evidence="8">
    <location>
        <begin position="61"/>
        <end position="92"/>
    </location>
</feature>
<evidence type="ECO:0000259" key="8">
    <source>
        <dbReference type="PROSITE" id="PS50048"/>
    </source>
</evidence>
<dbReference type="GO" id="GO:0000976">
    <property type="term" value="F:transcription cis-regulatory region binding"/>
    <property type="evidence" value="ECO:0007669"/>
    <property type="project" value="TreeGrafter"/>
</dbReference>
<dbReference type="Gene3D" id="4.10.240.10">
    <property type="entry name" value="Zn(2)-C6 fungal-type DNA-binding domain"/>
    <property type="match status" value="1"/>
</dbReference>
<feature type="region of interest" description="Disordered" evidence="7">
    <location>
        <begin position="213"/>
        <end position="360"/>
    </location>
</feature>
<dbReference type="InterPro" id="IPR036864">
    <property type="entry name" value="Zn2-C6_fun-type_DNA-bd_sf"/>
</dbReference>
<evidence type="ECO:0000256" key="5">
    <source>
        <dbReference type="ARBA" id="ARBA00023163"/>
    </source>
</evidence>
<feature type="compositionally biased region" description="Low complexity" evidence="7">
    <location>
        <begin position="182"/>
        <end position="197"/>
    </location>
</feature>
<dbReference type="PROSITE" id="PS00463">
    <property type="entry name" value="ZN2_CY6_FUNGAL_1"/>
    <property type="match status" value="1"/>
</dbReference>
<evidence type="ECO:0000256" key="2">
    <source>
        <dbReference type="ARBA" id="ARBA00022723"/>
    </source>
</evidence>
<feature type="compositionally biased region" description="Basic and acidic residues" evidence="7">
    <location>
        <begin position="35"/>
        <end position="49"/>
    </location>
</feature>
<dbReference type="GO" id="GO:0006351">
    <property type="term" value="P:DNA-templated transcription"/>
    <property type="evidence" value="ECO:0007669"/>
    <property type="project" value="InterPro"/>
</dbReference>
<dbReference type="EMBL" id="JH795868">
    <property type="protein sequence ID" value="EJU00144.1"/>
    <property type="molecule type" value="Genomic_DNA"/>
</dbReference>
<keyword evidence="5" id="KW-0804">Transcription</keyword>
<dbReference type="PROSITE" id="PS50048">
    <property type="entry name" value="ZN2_CY6_FUNGAL_2"/>
    <property type="match status" value="1"/>
</dbReference>
<dbReference type="RefSeq" id="XP_040627041.1">
    <property type="nucleotide sequence ID" value="XM_040770438.1"/>
</dbReference>
<keyword evidence="4" id="KW-0238">DNA-binding</keyword>
<protein>
    <recommendedName>
        <fullName evidence="8">Zn(2)-C6 fungal-type domain-containing protein</fullName>
    </recommendedName>
</protein>
<reference evidence="9 10" key="1">
    <citation type="journal article" date="2012" name="Science">
        <title>The Paleozoic origin of enzymatic lignin decomposition reconstructed from 31 fungal genomes.</title>
        <authorList>
            <person name="Floudas D."/>
            <person name="Binder M."/>
            <person name="Riley R."/>
            <person name="Barry K."/>
            <person name="Blanchette R.A."/>
            <person name="Henrissat B."/>
            <person name="Martinez A.T."/>
            <person name="Otillar R."/>
            <person name="Spatafora J.W."/>
            <person name="Yadav J.S."/>
            <person name="Aerts A."/>
            <person name="Benoit I."/>
            <person name="Boyd A."/>
            <person name="Carlson A."/>
            <person name="Copeland A."/>
            <person name="Coutinho P.M."/>
            <person name="de Vries R.P."/>
            <person name="Ferreira P."/>
            <person name="Findley K."/>
            <person name="Foster B."/>
            <person name="Gaskell J."/>
            <person name="Glotzer D."/>
            <person name="Gorecki P."/>
            <person name="Heitman J."/>
            <person name="Hesse C."/>
            <person name="Hori C."/>
            <person name="Igarashi K."/>
            <person name="Jurgens J.A."/>
            <person name="Kallen N."/>
            <person name="Kersten P."/>
            <person name="Kohler A."/>
            <person name="Kuees U."/>
            <person name="Kumar T.K.A."/>
            <person name="Kuo A."/>
            <person name="LaButti K."/>
            <person name="Larrondo L.F."/>
            <person name="Lindquist E."/>
            <person name="Ling A."/>
            <person name="Lombard V."/>
            <person name="Lucas S."/>
            <person name="Lundell T."/>
            <person name="Martin R."/>
            <person name="McLaughlin D.J."/>
            <person name="Morgenstern I."/>
            <person name="Morin E."/>
            <person name="Murat C."/>
            <person name="Nagy L.G."/>
            <person name="Nolan M."/>
            <person name="Ohm R.A."/>
            <person name="Patyshakuliyeva A."/>
            <person name="Rokas A."/>
            <person name="Ruiz-Duenas F.J."/>
            <person name="Sabat G."/>
            <person name="Salamov A."/>
            <person name="Samejima M."/>
            <person name="Schmutz J."/>
            <person name="Slot J.C."/>
            <person name="St John F."/>
            <person name="Stenlid J."/>
            <person name="Sun H."/>
            <person name="Sun S."/>
            <person name="Syed K."/>
            <person name="Tsang A."/>
            <person name="Wiebenga A."/>
            <person name="Young D."/>
            <person name="Pisabarro A."/>
            <person name="Eastwood D.C."/>
            <person name="Martin F."/>
            <person name="Cullen D."/>
            <person name="Grigoriev I.V."/>
            <person name="Hibbett D.S."/>
        </authorList>
    </citation>
    <scope>NUCLEOTIDE SEQUENCE [LARGE SCALE GENOMIC DNA]</scope>
    <source>
        <strain evidence="9 10">DJM-731 SS1</strain>
    </source>
</reference>
<feature type="compositionally biased region" description="Low complexity" evidence="7">
    <location>
        <begin position="284"/>
        <end position="300"/>
    </location>
</feature>
<feature type="compositionally biased region" description="Basic and acidic residues" evidence="7">
    <location>
        <begin position="372"/>
        <end position="382"/>
    </location>
</feature>
<evidence type="ECO:0000256" key="3">
    <source>
        <dbReference type="ARBA" id="ARBA00023015"/>
    </source>
</evidence>
<feature type="compositionally biased region" description="Polar residues" evidence="7">
    <location>
        <begin position="274"/>
        <end position="283"/>
    </location>
</feature>
<evidence type="ECO:0000256" key="7">
    <source>
        <dbReference type="SAM" id="MobiDB-lite"/>
    </source>
</evidence>
<feature type="compositionally biased region" description="Basic residues" evidence="7">
    <location>
        <begin position="409"/>
        <end position="422"/>
    </location>
</feature>
<evidence type="ECO:0000256" key="4">
    <source>
        <dbReference type="ARBA" id="ARBA00023125"/>
    </source>
</evidence>
<dbReference type="InterPro" id="IPR001138">
    <property type="entry name" value="Zn2Cys6_DnaBD"/>
</dbReference>
<dbReference type="HOGENOM" id="CLU_015421_0_0_1"/>
<keyword evidence="10" id="KW-1185">Reference proteome</keyword>
<dbReference type="GO" id="GO:0008270">
    <property type="term" value="F:zinc ion binding"/>
    <property type="evidence" value="ECO:0007669"/>
    <property type="project" value="InterPro"/>
</dbReference>
<dbReference type="AlphaFoldDB" id="M5FV58"/>
<dbReference type="SUPFAM" id="SSF57701">
    <property type="entry name" value="Zn2/Cys6 DNA-binding domain"/>
    <property type="match status" value="1"/>
</dbReference>